<evidence type="ECO:0000256" key="2">
    <source>
        <dbReference type="ARBA" id="ARBA00023235"/>
    </source>
</evidence>
<dbReference type="PANTHER" id="PTHR13774">
    <property type="entry name" value="PHENAZINE BIOSYNTHESIS PROTEIN"/>
    <property type="match status" value="1"/>
</dbReference>
<dbReference type="SUPFAM" id="SSF54506">
    <property type="entry name" value="Diaminopimelate epimerase-like"/>
    <property type="match status" value="1"/>
</dbReference>
<dbReference type="Proteomes" id="UP000886069">
    <property type="component" value="Unassembled WGS sequence"/>
</dbReference>
<dbReference type="PIRSF" id="PIRSF016184">
    <property type="entry name" value="PhzC_PhzF"/>
    <property type="match status" value="1"/>
</dbReference>
<evidence type="ECO:0000256" key="3">
    <source>
        <dbReference type="PIRSR" id="PIRSR016184-1"/>
    </source>
</evidence>
<comment type="caution">
    <text evidence="5">The sequence shown here is derived from an EMBL/GenBank/DDBJ whole genome shotgun (WGS) entry which is preliminary data.</text>
</comment>
<dbReference type="NCBIfam" id="TIGR00654">
    <property type="entry name" value="PhzF_family"/>
    <property type="match status" value="1"/>
</dbReference>
<evidence type="ECO:0000256" key="1">
    <source>
        <dbReference type="ARBA" id="ARBA00008270"/>
    </source>
</evidence>
<protein>
    <submittedName>
        <fullName evidence="5">PhzF family phenazine biosynthesis protein</fullName>
    </submittedName>
</protein>
<dbReference type="InterPro" id="IPR003719">
    <property type="entry name" value="Phenazine_PhzF-like"/>
</dbReference>
<keyword evidence="2" id="KW-0413">Isomerase</keyword>
<proteinExistence type="inferred from homology"/>
<dbReference type="Pfam" id="PF02567">
    <property type="entry name" value="PhzC-PhzF"/>
    <property type="match status" value="1"/>
</dbReference>
<gene>
    <name evidence="5" type="ORF">ENO08_05880</name>
</gene>
<feature type="region of interest" description="Disordered" evidence="4">
    <location>
        <begin position="1"/>
        <end position="21"/>
    </location>
</feature>
<dbReference type="GO" id="GO:0016853">
    <property type="term" value="F:isomerase activity"/>
    <property type="evidence" value="ECO:0007669"/>
    <property type="project" value="UniProtKB-KW"/>
</dbReference>
<dbReference type="AlphaFoldDB" id="A0A7V2AVH9"/>
<dbReference type="GO" id="GO:0005737">
    <property type="term" value="C:cytoplasm"/>
    <property type="evidence" value="ECO:0007669"/>
    <property type="project" value="TreeGrafter"/>
</dbReference>
<reference evidence="5" key="1">
    <citation type="journal article" date="2020" name="mSystems">
        <title>Genome- and Community-Level Interaction Insights into Carbon Utilization and Element Cycling Functions of Hydrothermarchaeota in Hydrothermal Sediment.</title>
        <authorList>
            <person name="Zhou Z."/>
            <person name="Liu Y."/>
            <person name="Xu W."/>
            <person name="Pan J."/>
            <person name="Luo Z.H."/>
            <person name="Li M."/>
        </authorList>
    </citation>
    <scope>NUCLEOTIDE SEQUENCE [LARGE SCALE GENOMIC DNA]</scope>
    <source>
        <strain evidence="5">SpSt-1233</strain>
    </source>
</reference>
<dbReference type="Gene3D" id="3.10.310.10">
    <property type="entry name" value="Diaminopimelate Epimerase, Chain A, domain 1"/>
    <property type="match status" value="2"/>
</dbReference>
<comment type="similarity">
    <text evidence="1">Belongs to the PhzF family.</text>
</comment>
<feature type="active site" evidence="3">
    <location>
        <position position="86"/>
    </location>
</feature>
<dbReference type="EMBL" id="DSEC01000414">
    <property type="protein sequence ID" value="HER43971.1"/>
    <property type="molecule type" value="Genomic_DNA"/>
</dbReference>
<name>A0A7V2AVH9_UNCEI</name>
<evidence type="ECO:0000256" key="4">
    <source>
        <dbReference type="SAM" id="MobiDB-lite"/>
    </source>
</evidence>
<dbReference type="PANTHER" id="PTHR13774:SF39">
    <property type="entry name" value="BIOSYNTHESIS PROTEIN, PUTATIVE-RELATED"/>
    <property type="match status" value="1"/>
</dbReference>
<organism evidence="5">
    <name type="scientific">Eiseniibacteriota bacterium</name>
    <dbReference type="NCBI Taxonomy" id="2212470"/>
    <lineage>
        <taxon>Bacteria</taxon>
        <taxon>Candidatus Eiseniibacteriota</taxon>
    </lineage>
</organism>
<accession>A0A7V2AVH9</accession>
<sequence length="330" mass="36154">MPFRQLQGPFRNGTGGHGRTRETAPFYRFLQLERQRRMTMRNLVVKQVDAFTTRPFGGNPAGIITNGDGLRPEEMMNIAGEMNLSETAIVTLPESLDTDFRIRFFTPSEEVDLSGHVLIAATWALLEEGRIQVSDGITTVNMGTNAGRIAVDLLFYSTDSPETGSDRVALKNGLACGELHRIMMHQSIKNFYPADIPASEIADILGIDVSEITGTGLPMEIVSTGLDQLMVPVKSRETILSLNPDLIKLGLSNRKNNIHTNHIFSTDTFSEDCVSYARHFAPAVGMWEDPGTGTAAAGLGNYLLRHGIVTSGEMIMEQGNDRSSLARILV</sequence>
<evidence type="ECO:0000313" key="5">
    <source>
        <dbReference type="EMBL" id="HER43971.1"/>
    </source>
</evidence>